<keyword evidence="3" id="KW-0813">Transport</keyword>
<evidence type="ECO:0000256" key="10">
    <source>
        <dbReference type="ARBA" id="ARBA00048473"/>
    </source>
</evidence>
<dbReference type="SMART" id="SM00679">
    <property type="entry name" value="CTNS"/>
    <property type="match status" value="2"/>
</dbReference>
<evidence type="ECO:0000256" key="5">
    <source>
        <dbReference type="ARBA" id="ARBA00022737"/>
    </source>
</evidence>
<evidence type="ECO:0000256" key="7">
    <source>
        <dbReference type="ARBA" id="ARBA00022989"/>
    </source>
</evidence>
<evidence type="ECO:0000256" key="8">
    <source>
        <dbReference type="ARBA" id="ARBA00023136"/>
    </source>
</evidence>
<dbReference type="NCBIfam" id="TIGR00951">
    <property type="entry name" value="2A43"/>
    <property type="match status" value="1"/>
</dbReference>
<keyword evidence="4 11" id="KW-0812">Transmembrane</keyword>
<dbReference type="GO" id="GO:0015184">
    <property type="term" value="F:L-cystine transmembrane transporter activity"/>
    <property type="evidence" value="ECO:0007669"/>
    <property type="project" value="TreeGrafter"/>
</dbReference>
<keyword evidence="5" id="KW-0677">Repeat</keyword>
<evidence type="ECO:0000256" key="4">
    <source>
        <dbReference type="ARBA" id="ARBA00022692"/>
    </source>
</evidence>
<feature type="transmembrane region" description="Helical" evidence="11">
    <location>
        <begin position="208"/>
        <end position="228"/>
    </location>
</feature>
<evidence type="ECO:0008006" key="14">
    <source>
        <dbReference type="Google" id="ProtNLM"/>
    </source>
</evidence>
<dbReference type="OrthoDB" id="75720at2759"/>
<feature type="transmembrane region" description="Helical" evidence="11">
    <location>
        <begin position="291"/>
        <end position="311"/>
    </location>
</feature>
<evidence type="ECO:0000256" key="9">
    <source>
        <dbReference type="ARBA" id="ARBA00023228"/>
    </source>
</evidence>
<dbReference type="AlphaFoldDB" id="A0A9P0C0V1"/>
<comment type="similarity">
    <text evidence="2">Belongs to the cystinosin family.</text>
</comment>
<feature type="transmembrane region" description="Helical" evidence="11">
    <location>
        <begin position="258"/>
        <end position="279"/>
    </location>
</feature>
<dbReference type="PANTHER" id="PTHR13131">
    <property type="entry name" value="CYSTINOSIN"/>
    <property type="match status" value="1"/>
</dbReference>
<dbReference type="PANTHER" id="PTHR13131:SF5">
    <property type="entry name" value="CYSTINOSIN"/>
    <property type="match status" value="1"/>
</dbReference>
<evidence type="ECO:0000256" key="2">
    <source>
        <dbReference type="ARBA" id="ARBA00006855"/>
    </source>
</evidence>
<dbReference type="GO" id="GO:0005765">
    <property type="term" value="C:lysosomal membrane"/>
    <property type="evidence" value="ECO:0007669"/>
    <property type="project" value="UniProtKB-SubCell"/>
</dbReference>
<comment type="catalytic activity">
    <reaction evidence="10">
        <text>L-cystine(out) + H(+)(out) = L-cystine(in) + H(+)(in)</text>
        <dbReference type="Rhea" id="RHEA:66172"/>
        <dbReference type="ChEBI" id="CHEBI:15378"/>
        <dbReference type="ChEBI" id="CHEBI:35491"/>
    </reaction>
    <physiologicalReaction direction="left-to-right" evidence="10">
        <dbReference type="Rhea" id="RHEA:66173"/>
    </physiologicalReaction>
</comment>
<name>A0A9P0C0V1_CHRIL</name>
<proteinExistence type="inferred from homology"/>
<sequence length="456" mass="50971">MHRSRQVIRNYNTIGRQKCMTDISISKKNTLDKMAGAATVLKPRGARAPSSRSLIMCSVIVVLLGIPSAMSHSLTLSESDIKVLIGATYHIQIVQTAAFNTSLKVEATVQHPDILGLTPLTIDIPGGGTGYAQFGLVALAKSPGHSEVTFAITPAGYVSQYALFLRVTCMISSLLETISMIMGWIYFAAWSVSFYPQIYINYSRKSVVGLNFDFLALNITGFTLYSLFNCGLYFSKDIQAVYFSRFPRGLNPVQLNDVFFSTHAAFATIITITQCIIYERQAQRVSTLARCILGVFAAIVLVSGTLSFAGKLEWLDFLYYCSYIKLTITFIKYLPQAIMNYRRKSTVGWSIGNIFLDFTGGFLSIFQMVVNAHNYNDWVSFFGDFTKFGLGAFSLSFDIFFMIQHYVLYREGKEFVRVNSSDEKSDASSSSGEREYVVLVQNWNAEDKKYDLEAKA</sequence>
<keyword evidence="9" id="KW-0458">Lysosome</keyword>
<evidence type="ECO:0000256" key="6">
    <source>
        <dbReference type="ARBA" id="ARBA00022847"/>
    </source>
</evidence>
<feature type="transmembrane region" description="Helical" evidence="11">
    <location>
        <begin position="53"/>
        <end position="70"/>
    </location>
</feature>
<feature type="transmembrane region" description="Helical" evidence="11">
    <location>
        <begin position="163"/>
        <end position="187"/>
    </location>
</feature>
<feature type="transmembrane region" description="Helical" evidence="11">
    <location>
        <begin position="317"/>
        <end position="335"/>
    </location>
</feature>
<dbReference type="GO" id="GO:0015293">
    <property type="term" value="F:symporter activity"/>
    <property type="evidence" value="ECO:0007669"/>
    <property type="project" value="UniProtKB-KW"/>
</dbReference>
<keyword evidence="8 11" id="KW-0472">Membrane</keyword>
<organism evidence="12 13">
    <name type="scientific">Chrysodeixis includens</name>
    <name type="common">Soybean looper</name>
    <name type="synonym">Pseudoplusia includens</name>
    <dbReference type="NCBI Taxonomy" id="689277"/>
    <lineage>
        <taxon>Eukaryota</taxon>
        <taxon>Metazoa</taxon>
        <taxon>Ecdysozoa</taxon>
        <taxon>Arthropoda</taxon>
        <taxon>Hexapoda</taxon>
        <taxon>Insecta</taxon>
        <taxon>Pterygota</taxon>
        <taxon>Neoptera</taxon>
        <taxon>Endopterygota</taxon>
        <taxon>Lepidoptera</taxon>
        <taxon>Glossata</taxon>
        <taxon>Ditrysia</taxon>
        <taxon>Noctuoidea</taxon>
        <taxon>Noctuidae</taxon>
        <taxon>Plusiinae</taxon>
        <taxon>Chrysodeixis</taxon>
    </lineage>
</organism>
<dbReference type="InterPro" id="IPR005282">
    <property type="entry name" value="LC_transporter"/>
</dbReference>
<reference evidence="12" key="1">
    <citation type="submission" date="2021-12" db="EMBL/GenBank/DDBJ databases">
        <authorList>
            <person name="King R."/>
        </authorList>
    </citation>
    <scope>NUCLEOTIDE SEQUENCE</scope>
</reference>
<dbReference type="Pfam" id="PF04193">
    <property type="entry name" value="PQ-loop"/>
    <property type="match status" value="2"/>
</dbReference>
<feature type="transmembrane region" description="Helical" evidence="11">
    <location>
        <begin position="390"/>
        <end position="409"/>
    </location>
</feature>
<gene>
    <name evidence="12" type="ORF">CINC_LOCUS12287</name>
</gene>
<comment type="subcellular location">
    <subcellularLocation>
        <location evidence="1">Lysosome membrane</location>
        <topology evidence="1">Multi-pass membrane protein</topology>
    </subcellularLocation>
</comment>
<keyword evidence="7 11" id="KW-1133">Transmembrane helix</keyword>
<keyword evidence="13" id="KW-1185">Reference proteome</keyword>
<dbReference type="EMBL" id="LR824011">
    <property type="protein sequence ID" value="CAH0626775.1"/>
    <property type="molecule type" value="Genomic_DNA"/>
</dbReference>
<keyword evidence="6" id="KW-0769">Symport</keyword>
<evidence type="ECO:0000256" key="3">
    <source>
        <dbReference type="ARBA" id="ARBA00022448"/>
    </source>
</evidence>
<evidence type="ECO:0000256" key="1">
    <source>
        <dbReference type="ARBA" id="ARBA00004155"/>
    </source>
</evidence>
<dbReference type="Proteomes" id="UP001154114">
    <property type="component" value="Chromosome 8"/>
</dbReference>
<dbReference type="Gene3D" id="1.20.1280.290">
    <property type="match status" value="2"/>
</dbReference>
<protein>
    <recommendedName>
        <fullName evidence="14">Cystinosin</fullName>
    </recommendedName>
</protein>
<evidence type="ECO:0000313" key="12">
    <source>
        <dbReference type="EMBL" id="CAH0626775.1"/>
    </source>
</evidence>
<dbReference type="FunFam" id="1.20.1280.290:FF:000016">
    <property type="entry name" value="Cystinosin homolog"/>
    <property type="match status" value="1"/>
</dbReference>
<evidence type="ECO:0000313" key="13">
    <source>
        <dbReference type="Proteomes" id="UP001154114"/>
    </source>
</evidence>
<dbReference type="InterPro" id="IPR006603">
    <property type="entry name" value="PQ-loop_rpt"/>
</dbReference>
<feature type="transmembrane region" description="Helical" evidence="11">
    <location>
        <begin position="347"/>
        <end position="370"/>
    </location>
</feature>
<accession>A0A9P0C0V1</accession>
<evidence type="ECO:0000256" key="11">
    <source>
        <dbReference type="SAM" id="Phobius"/>
    </source>
</evidence>